<keyword evidence="2" id="KW-0813">Transport</keyword>
<evidence type="ECO:0000256" key="3">
    <source>
        <dbReference type="ARBA" id="ARBA00022741"/>
    </source>
</evidence>
<dbReference type="SUPFAM" id="SSF52540">
    <property type="entry name" value="P-loop containing nucleoside triphosphate hydrolases"/>
    <property type="match status" value="1"/>
</dbReference>
<dbReference type="GO" id="GO:0016887">
    <property type="term" value="F:ATP hydrolysis activity"/>
    <property type="evidence" value="ECO:0007669"/>
    <property type="project" value="InterPro"/>
</dbReference>
<evidence type="ECO:0000256" key="2">
    <source>
        <dbReference type="ARBA" id="ARBA00022448"/>
    </source>
</evidence>
<dbReference type="GO" id="GO:1903806">
    <property type="term" value="P:L-isoleucine import across plasma membrane"/>
    <property type="evidence" value="ECO:0007669"/>
    <property type="project" value="TreeGrafter"/>
</dbReference>
<dbReference type="Pfam" id="PF00005">
    <property type="entry name" value="ABC_tran"/>
    <property type="match status" value="1"/>
</dbReference>
<dbReference type="GO" id="GO:0042941">
    <property type="term" value="P:D-alanine transmembrane transport"/>
    <property type="evidence" value="ECO:0007669"/>
    <property type="project" value="TreeGrafter"/>
</dbReference>
<gene>
    <name evidence="6" type="ORF">F9L04_24100</name>
</gene>
<reference evidence="6 7" key="1">
    <citation type="submission" date="2019-09" db="EMBL/GenBank/DDBJ databases">
        <title>Taxonomic organization of the family Brucellaceae based on a phylogenomic approach.</title>
        <authorList>
            <person name="Leclercq S."/>
            <person name="Cloeckaert A."/>
            <person name="Zygmunt M.S."/>
        </authorList>
    </citation>
    <scope>NUCLEOTIDE SEQUENCE [LARGE SCALE GENOMIC DNA]</scope>
    <source>
        <strain evidence="6 7">LMG 3313</strain>
    </source>
</reference>
<dbReference type="GO" id="GO:0005304">
    <property type="term" value="F:L-valine transmembrane transporter activity"/>
    <property type="evidence" value="ECO:0007669"/>
    <property type="project" value="TreeGrafter"/>
</dbReference>
<dbReference type="InterPro" id="IPR003439">
    <property type="entry name" value="ABC_transporter-like_ATP-bd"/>
</dbReference>
<dbReference type="GO" id="GO:1903805">
    <property type="term" value="P:L-valine import across plasma membrane"/>
    <property type="evidence" value="ECO:0007669"/>
    <property type="project" value="TreeGrafter"/>
</dbReference>
<dbReference type="AlphaFoldDB" id="A0A6L3YZ85"/>
<evidence type="ECO:0000313" key="6">
    <source>
        <dbReference type="EMBL" id="KAB2759866.1"/>
    </source>
</evidence>
<evidence type="ECO:0000256" key="1">
    <source>
        <dbReference type="ARBA" id="ARBA00004533"/>
    </source>
</evidence>
<feature type="domain" description="ABC transporter" evidence="5">
    <location>
        <begin position="2"/>
        <end position="235"/>
    </location>
</feature>
<comment type="caution">
    <text evidence="6">The sequence shown here is derived from an EMBL/GenBank/DDBJ whole genome shotgun (WGS) entry which is preliminary data.</text>
</comment>
<dbReference type="EMBL" id="WBWS01000039">
    <property type="protein sequence ID" value="KAB2759866.1"/>
    <property type="molecule type" value="Genomic_DNA"/>
</dbReference>
<dbReference type="GO" id="GO:0015808">
    <property type="term" value="P:L-alanine transport"/>
    <property type="evidence" value="ECO:0007669"/>
    <property type="project" value="TreeGrafter"/>
</dbReference>
<dbReference type="GO" id="GO:0015188">
    <property type="term" value="F:L-isoleucine transmembrane transporter activity"/>
    <property type="evidence" value="ECO:0007669"/>
    <property type="project" value="TreeGrafter"/>
</dbReference>
<dbReference type="PANTHER" id="PTHR45772">
    <property type="entry name" value="CONSERVED COMPONENT OF ABC TRANSPORTER FOR NATURAL AMINO ACIDS-RELATED"/>
    <property type="match status" value="1"/>
</dbReference>
<comment type="subcellular location">
    <subcellularLocation>
        <location evidence="1">Cell inner membrane</location>
    </subcellularLocation>
</comment>
<accession>A0A6L3YZ85</accession>
<dbReference type="Gene3D" id="3.40.50.300">
    <property type="entry name" value="P-loop containing nucleotide triphosphate hydrolases"/>
    <property type="match status" value="1"/>
</dbReference>
<dbReference type="SMART" id="SM00382">
    <property type="entry name" value="AAA"/>
    <property type="match status" value="1"/>
</dbReference>
<protein>
    <submittedName>
        <fullName evidence="6">ATP-binding cassette domain-containing protein</fullName>
    </submittedName>
</protein>
<dbReference type="InterPro" id="IPR027417">
    <property type="entry name" value="P-loop_NTPase"/>
</dbReference>
<keyword evidence="4 6" id="KW-0067">ATP-binding</keyword>
<organism evidence="6 7">
    <name type="scientific">Brucella anthropi</name>
    <name type="common">Ochrobactrum anthropi</name>
    <dbReference type="NCBI Taxonomy" id="529"/>
    <lineage>
        <taxon>Bacteria</taxon>
        <taxon>Pseudomonadati</taxon>
        <taxon>Pseudomonadota</taxon>
        <taxon>Alphaproteobacteria</taxon>
        <taxon>Hyphomicrobiales</taxon>
        <taxon>Brucellaceae</taxon>
        <taxon>Brucella/Ochrobactrum group</taxon>
        <taxon>Brucella</taxon>
    </lineage>
</organism>
<dbReference type="GO" id="GO:0005886">
    <property type="term" value="C:plasma membrane"/>
    <property type="evidence" value="ECO:0007669"/>
    <property type="project" value="UniProtKB-SubCell"/>
</dbReference>
<dbReference type="RefSeq" id="WP_151664408.1">
    <property type="nucleotide sequence ID" value="NZ_WBWS01000039.1"/>
</dbReference>
<evidence type="ECO:0000313" key="7">
    <source>
        <dbReference type="Proteomes" id="UP000481876"/>
    </source>
</evidence>
<dbReference type="InterPro" id="IPR051120">
    <property type="entry name" value="ABC_AA/LPS_Transport"/>
</dbReference>
<dbReference type="GO" id="GO:0015192">
    <property type="term" value="F:L-phenylalanine transmembrane transporter activity"/>
    <property type="evidence" value="ECO:0007669"/>
    <property type="project" value="TreeGrafter"/>
</dbReference>
<proteinExistence type="predicted"/>
<sequence length="237" mass="24951">MLKLKAVKKHFGALRVIDGVDFAVDQGEVVGILGPNGAGKSTLFNLISGNLRPTAGQIVFKDNDITAANPWTRTRAGIGRTFQIPKPFGHLSVFENVLVGATQGGGLSISAGKPVASRLLDLCRLSHRAITPAGSLSLLDLKRLELAKALALAPSLLLLDEIAGGLTDQECSALLDIIAEIKAQGVTIVWIEHVVHALMQVATRLVVLAEGTLIANGAPADVMNDPMVRDLYLGAVE</sequence>
<dbReference type="InterPro" id="IPR003593">
    <property type="entry name" value="AAA+_ATPase"/>
</dbReference>
<evidence type="ECO:0000259" key="5">
    <source>
        <dbReference type="PROSITE" id="PS50893"/>
    </source>
</evidence>
<dbReference type="PANTHER" id="PTHR45772:SF7">
    <property type="entry name" value="AMINO ACID ABC TRANSPORTER ATP-BINDING PROTEIN"/>
    <property type="match status" value="1"/>
</dbReference>
<evidence type="ECO:0000256" key="4">
    <source>
        <dbReference type="ARBA" id="ARBA00022840"/>
    </source>
</evidence>
<name>A0A6L3YZ85_BRUAN</name>
<dbReference type="Proteomes" id="UP000481876">
    <property type="component" value="Unassembled WGS sequence"/>
</dbReference>
<keyword evidence="3" id="KW-0547">Nucleotide-binding</keyword>
<dbReference type="PROSITE" id="PS50893">
    <property type="entry name" value="ABC_TRANSPORTER_2"/>
    <property type="match status" value="1"/>
</dbReference>
<dbReference type="GO" id="GO:0005524">
    <property type="term" value="F:ATP binding"/>
    <property type="evidence" value="ECO:0007669"/>
    <property type="project" value="UniProtKB-KW"/>
</dbReference>